<reference evidence="2 3" key="1">
    <citation type="submission" date="2012-12" db="EMBL/GenBank/DDBJ databases">
        <title>The Genome Sequence of Bacillus cereus VD021.</title>
        <authorList>
            <consortium name="The Broad Institute Genome Sequencing Platform"/>
            <consortium name="The Broad Institute Genome Sequencing Center for Infectious Disease"/>
            <person name="Feldgarden M."/>
            <person name="Van der Auwera G.A."/>
            <person name="Mahillon J."/>
            <person name="Duprez V."/>
            <person name="Timmery S."/>
            <person name="Mattelet C."/>
            <person name="Dierick K."/>
            <person name="Sun M."/>
            <person name="Yu Z."/>
            <person name="Zhu L."/>
            <person name="Hu X."/>
            <person name="Shank E.B."/>
            <person name="Swiecicka I."/>
            <person name="Hansen B.M."/>
            <person name="Andrup L."/>
            <person name="Walker B."/>
            <person name="Young S.K."/>
            <person name="Zeng Q."/>
            <person name="Gargeya S."/>
            <person name="Fitzgerald M."/>
            <person name="Haas B."/>
            <person name="Abouelleil A."/>
            <person name="Alvarado L."/>
            <person name="Arachchi H.M."/>
            <person name="Berlin A.M."/>
            <person name="Chapman S.B."/>
            <person name="Dewar J."/>
            <person name="Goldberg J."/>
            <person name="Griggs A."/>
            <person name="Gujja S."/>
            <person name="Hansen M."/>
            <person name="Howarth C."/>
            <person name="Imamovic A."/>
            <person name="Larimer J."/>
            <person name="McCowan C."/>
            <person name="Murphy C."/>
            <person name="Neiman D."/>
            <person name="Pearson M."/>
            <person name="Priest M."/>
            <person name="Roberts A."/>
            <person name="Saif S."/>
            <person name="Shea T."/>
            <person name="Sisk P."/>
            <person name="Sykes S."/>
            <person name="Wortman J."/>
            <person name="Nusbaum C."/>
            <person name="Birren B."/>
        </authorList>
    </citation>
    <scope>NUCLEOTIDE SEQUENCE [LARGE SCALE GENOMIC DNA]</scope>
    <source>
        <strain evidence="2 3">VD021</strain>
    </source>
</reference>
<keyword evidence="1" id="KW-0812">Transmembrane</keyword>
<dbReference type="HOGENOM" id="CLU_2551100_0_0_9"/>
<organism evidence="2 3">
    <name type="scientific">Bacillus cereus VD021</name>
    <dbReference type="NCBI Taxonomy" id="1053224"/>
    <lineage>
        <taxon>Bacteria</taxon>
        <taxon>Bacillati</taxon>
        <taxon>Bacillota</taxon>
        <taxon>Bacilli</taxon>
        <taxon>Bacillales</taxon>
        <taxon>Bacillaceae</taxon>
        <taxon>Bacillus</taxon>
        <taxon>Bacillus cereus group</taxon>
    </lineage>
</organism>
<dbReference type="AlphaFoldDB" id="R8HDA0"/>
<sequence length="82" mass="9760">MQKHSKLIKKISQIKHLFSVFTLRFRVFIKSLFRSVFLIGKISIFSSILAVCVLEKMLGYTSERMWNTFLIRNIRTNESFLE</sequence>
<evidence type="ECO:0000313" key="3">
    <source>
        <dbReference type="Proteomes" id="UP000014040"/>
    </source>
</evidence>
<keyword evidence="1" id="KW-0472">Membrane</keyword>
<protein>
    <submittedName>
        <fullName evidence="2">Uncharacterized protein</fullName>
    </submittedName>
</protein>
<feature type="transmembrane region" description="Helical" evidence="1">
    <location>
        <begin position="35"/>
        <end position="54"/>
    </location>
</feature>
<gene>
    <name evidence="2" type="ORF">IIC_04519</name>
</gene>
<keyword evidence="1" id="KW-1133">Transmembrane helix</keyword>
<dbReference type="EMBL" id="AHES01000049">
    <property type="protein sequence ID" value="EOO70825.1"/>
    <property type="molecule type" value="Genomic_DNA"/>
</dbReference>
<evidence type="ECO:0000256" key="1">
    <source>
        <dbReference type="SAM" id="Phobius"/>
    </source>
</evidence>
<dbReference type="Proteomes" id="UP000014040">
    <property type="component" value="Unassembled WGS sequence"/>
</dbReference>
<proteinExistence type="predicted"/>
<evidence type="ECO:0000313" key="2">
    <source>
        <dbReference type="EMBL" id="EOO70825.1"/>
    </source>
</evidence>
<name>R8HDA0_BACCE</name>
<comment type="caution">
    <text evidence="2">The sequence shown here is derived from an EMBL/GenBank/DDBJ whole genome shotgun (WGS) entry which is preliminary data.</text>
</comment>
<accession>R8HDA0</accession>